<gene>
    <name evidence="1" type="ORF">SSSM7_230</name>
</gene>
<dbReference type="Proteomes" id="UP000006527">
    <property type="component" value="Segment"/>
</dbReference>
<reference evidence="1 2" key="1">
    <citation type="journal article" date="2010" name="Environ. Microbiol.">
        <title>Genomic analysis of oceanic cyanobacterial myoviruses compared with T4-like myoviruses from diverse hosts and environments.</title>
        <authorList>
            <person name="Sullivan M.B."/>
            <person name="Huang K.H."/>
            <person name="Ignacio-Espinoza J.C."/>
            <person name="Berlin A.M."/>
            <person name="Kelly L."/>
            <person name="Weigele P.R."/>
            <person name="DeFrancesco A.S."/>
            <person name="Kern S.E."/>
            <person name="Thompson L.R."/>
            <person name="Young S."/>
            <person name="Yandava C."/>
            <person name="Fu R."/>
            <person name="Krastins B."/>
            <person name="Chase M."/>
            <person name="Sarracino D."/>
            <person name="Osburne M.S."/>
            <person name="Henn M.R."/>
            <person name="Chisholm S.W."/>
        </authorList>
    </citation>
    <scope>NUCLEOTIDE SEQUENCE [LARGE SCALE GENOMIC DNA]</scope>
    <source>
        <strain evidence="1">8109-3</strain>
    </source>
</reference>
<proteinExistence type="predicted"/>
<dbReference type="EMBL" id="GU071098">
    <property type="protein sequence ID" value="ADO98295.1"/>
    <property type="molecule type" value="Genomic_DNA"/>
</dbReference>
<accession>E3SLE7</accession>
<evidence type="ECO:0000313" key="2">
    <source>
        <dbReference type="Proteomes" id="UP000006527"/>
    </source>
</evidence>
<dbReference type="GeneID" id="10328798"/>
<evidence type="ECO:0000313" key="1">
    <source>
        <dbReference type="EMBL" id="ADO98295.1"/>
    </source>
</evidence>
<name>E3SLE7_9CAUD</name>
<organism evidence="1 2">
    <name type="scientific">Synechococcus phage S-SSM7</name>
    <dbReference type="NCBI Taxonomy" id="445686"/>
    <lineage>
        <taxon>Viruses</taxon>
        <taxon>Duplodnaviria</taxon>
        <taxon>Heunggongvirae</taxon>
        <taxon>Uroviricota</taxon>
        <taxon>Caudoviricetes</taxon>
        <taxon>Pantevenvirales</taxon>
        <taxon>Kyanoviridae</taxon>
        <taxon>Lipsvirus</taxon>
        <taxon>Lipsvirus ssm7</taxon>
    </lineage>
</organism>
<dbReference type="OrthoDB" id="41569at10239"/>
<dbReference type="RefSeq" id="YP_004324282.1">
    <property type="nucleotide sequence ID" value="NC_015287.1"/>
</dbReference>
<sequence length="200" mass="22149">MSPLAFGIGKSRGAQFDPPIFFANLLQFYWHWTDGKDFDLRCEFIRPTQLAGQVVGTDKLPQIVDGGGSITYMKWGGDNVNDTEGYEGIYIDVNAIKSIPGGLTDNTIELDFRGMWYAEVGTDPVVVRGSAYQGGTMSLERDTPNVPGFGFINVGYAQSFTNYKESQPKVVTSVDREGNGQRIARATIDLNTYQITFFQN</sequence>
<protein>
    <submittedName>
        <fullName evidence="1">Uncharacterized protein</fullName>
    </submittedName>
</protein>
<keyword evidence="2" id="KW-1185">Reference proteome</keyword>
<dbReference type="KEGG" id="vg:10328798"/>